<dbReference type="CDD" id="cd02604">
    <property type="entry name" value="HAD_5NT"/>
    <property type="match status" value="1"/>
</dbReference>
<dbReference type="NCBIfam" id="TIGR01993">
    <property type="entry name" value="Pyr-5-nucltdase"/>
    <property type="match status" value="1"/>
</dbReference>
<dbReference type="Gene3D" id="1.10.150.450">
    <property type="match status" value="1"/>
</dbReference>
<evidence type="ECO:0000313" key="2">
    <source>
        <dbReference type="Proteomes" id="UP000503336"/>
    </source>
</evidence>
<proteinExistence type="predicted"/>
<dbReference type="InterPro" id="IPR036412">
    <property type="entry name" value="HAD-like_sf"/>
</dbReference>
<dbReference type="SFLD" id="SFLDS00003">
    <property type="entry name" value="Haloacid_Dehalogenase"/>
    <property type="match status" value="1"/>
</dbReference>
<dbReference type="EMBL" id="CP049056">
    <property type="protein sequence ID" value="QIE55113.1"/>
    <property type="molecule type" value="Genomic_DNA"/>
</dbReference>
<accession>A0A7L5BVJ4</accession>
<name>A0A7L5BVJ4_9RHOB</name>
<dbReference type="Proteomes" id="UP000503336">
    <property type="component" value="Chromosome"/>
</dbReference>
<reference evidence="1 2" key="1">
    <citation type="submission" date="2020-02" db="EMBL/GenBank/DDBJ databases">
        <title>complete genome sequence of Rhodobacteraceae bacterium.</title>
        <authorList>
            <person name="Park J."/>
            <person name="Kim Y.-S."/>
            <person name="Kim K.-H."/>
        </authorList>
    </citation>
    <scope>NUCLEOTIDE SEQUENCE [LARGE SCALE GENOMIC DNA]</scope>
    <source>
        <strain evidence="1 2">RR4-56</strain>
    </source>
</reference>
<protein>
    <submittedName>
        <fullName evidence="1">Pyrimidine 5'-nucleotidase</fullName>
    </submittedName>
</protein>
<keyword evidence="2" id="KW-1185">Reference proteome</keyword>
<dbReference type="PANTHER" id="PTHR12725:SF117">
    <property type="entry name" value="HALOACID DEHALOGENASE-LIKE HYDROLASE"/>
    <property type="match status" value="1"/>
</dbReference>
<dbReference type="InterPro" id="IPR010237">
    <property type="entry name" value="Pyr-5-nucltdase"/>
</dbReference>
<dbReference type="SFLD" id="SFLDG01132">
    <property type="entry name" value="C1.5.3:_5'-Nucleotidase_Like"/>
    <property type="match status" value="1"/>
</dbReference>
<dbReference type="SUPFAM" id="SSF56784">
    <property type="entry name" value="HAD-like"/>
    <property type="match status" value="1"/>
</dbReference>
<organism evidence="1 2">
    <name type="scientific">Pikeienuella piscinae</name>
    <dbReference type="NCBI Taxonomy" id="2748098"/>
    <lineage>
        <taxon>Bacteria</taxon>
        <taxon>Pseudomonadati</taxon>
        <taxon>Pseudomonadota</taxon>
        <taxon>Alphaproteobacteria</taxon>
        <taxon>Rhodobacterales</taxon>
        <taxon>Paracoccaceae</taxon>
        <taxon>Pikeienuella</taxon>
    </lineage>
</organism>
<gene>
    <name evidence="1" type="ORF">G5B40_06390</name>
</gene>
<dbReference type="PANTHER" id="PTHR12725">
    <property type="entry name" value="HALOACID DEHALOGENASE-LIKE HYDROLASE"/>
    <property type="match status" value="1"/>
</dbReference>
<dbReference type="SFLD" id="SFLDG01129">
    <property type="entry name" value="C1.5:_HAD__Beta-PGM__Phosphata"/>
    <property type="match status" value="1"/>
</dbReference>
<dbReference type="RefSeq" id="WP_165096471.1">
    <property type="nucleotide sequence ID" value="NZ_CP049056.1"/>
</dbReference>
<dbReference type="KEGG" id="hdh:G5B40_06390"/>
<dbReference type="InterPro" id="IPR023214">
    <property type="entry name" value="HAD_sf"/>
</dbReference>
<sequence length="216" mass="23940">MPHALFRTAHAWVFDLDNTLYPPSAKLFDQIVAKMTAYVMRTANVDAAEAERLREVYWREYGTTLAGLMQVHGVDPAPFLDDVHDIDLSALERDKDLGAAIAALPGRKIVYTNGSRLHADRVLAARGLDGLFDARYGVEDAGYAPKPQRAAFERVFAADRLNAKGAAMVEDDLRNLAAPREMGMRTLWITEKTEAHEHADATTGDLAGFLKMVLER</sequence>
<dbReference type="Gene3D" id="3.40.50.1000">
    <property type="entry name" value="HAD superfamily/HAD-like"/>
    <property type="match status" value="1"/>
</dbReference>
<dbReference type="AlphaFoldDB" id="A0A7L5BVJ4"/>
<dbReference type="Pfam" id="PF00702">
    <property type="entry name" value="Hydrolase"/>
    <property type="match status" value="1"/>
</dbReference>
<evidence type="ECO:0000313" key="1">
    <source>
        <dbReference type="EMBL" id="QIE55113.1"/>
    </source>
</evidence>